<protein>
    <recommendedName>
        <fullName evidence="1">PhnB-like domain-containing protein</fullName>
    </recommendedName>
</protein>
<keyword evidence="3" id="KW-1185">Reference proteome</keyword>
<organism evidence="2 3">
    <name type="scientific">Variibacter gotjawalensis</name>
    <dbReference type="NCBI Taxonomy" id="1333996"/>
    <lineage>
        <taxon>Bacteria</taxon>
        <taxon>Pseudomonadati</taxon>
        <taxon>Pseudomonadota</taxon>
        <taxon>Alphaproteobacteria</taxon>
        <taxon>Hyphomicrobiales</taxon>
        <taxon>Nitrobacteraceae</taxon>
        <taxon>Variibacter</taxon>
    </lineage>
</organism>
<feature type="domain" description="PhnB-like" evidence="1">
    <location>
        <begin position="3"/>
        <end position="138"/>
    </location>
</feature>
<gene>
    <name evidence="2" type="ORF">GJW-30_1_00877</name>
</gene>
<dbReference type="InterPro" id="IPR028973">
    <property type="entry name" value="PhnB-like"/>
</dbReference>
<evidence type="ECO:0000313" key="2">
    <source>
        <dbReference type="EMBL" id="BAT58353.1"/>
    </source>
</evidence>
<evidence type="ECO:0000313" key="3">
    <source>
        <dbReference type="Proteomes" id="UP000236884"/>
    </source>
</evidence>
<dbReference type="Proteomes" id="UP000236884">
    <property type="component" value="Chromosome"/>
</dbReference>
<dbReference type="InterPro" id="IPR029068">
    <property type="entry name" value="Glyas_Bleomycin-R_OHBP_Dase"/>
</dbReference>
<dbReference type="PANTHER" id="PTHR33990:SF1">
    <property type="entry name" value="PROTEIN YJDN"/>
    <property type="match status" value="1"/>
</dbReference>
<dbReference type="AlphaFoldDB" id="A0A0S3PQX1"/>
<dbReference type="SUPFAM" id="SSF54593">
    <property type="entry name" value="Glyoxalase/Bleomycin resistance protein/Dihydroxybiphenyl dioxygenase"/>
    <property type="match status" value="1"/>
</dbReference>
<sequence length="145" mass="15935">MQFQPYLFFGGTCAEAMTTYERVLGGKMQMMMKYSQTPPQEGPAPEGCAELPAGFGDKIAHAALELDGSMLMASDSPMPNFEPMKNVYVTVSFPTPEKAKEVFDALAQGGKVEMPMAETFWVESFGSLVDRFGTHWMINGGKPKF</sequence>
<dbReference type="Pfam" id="PF06983">
    <property type="entry name" value="3-dmu-9_3-mt"/>
    <property type="match status" value="1"/>
</dbReference>
<dbReference type="CDD" id="cd06588">
    <property type="entry name" value="PhnB_like"/>
    <property type="match status" value="1"/>
</dbReference>
<reference evidence="2 3" key="1">
    <citation type="submission" date="2015-08" db="EMBL/GenBank/DDBJ databases">
        <title>Investigation of the bacterial diversity of lava forest soil.</title>
        <authorList>
            <person name="Lee J.S."/>
        </authorList>
    </citation>
    <scope>NUCLEOTIDE SEQUENCE [LARGE SCALE GENOMIC DNA]</scope>
    <source>
        <strain evidence="2 3">GJW-30</strain>
    </source>
</reference>
<dbReference type="Gene3D" id="3.10.180.10">
    <property type="entry name" value="2,3-Dihydroxybiphenyl 1,2-Dioxygenase, domain 1"/>
    <property type="match status" value="1"/>
</dbReference>
<proteinExistence type="predicted"/>
<dbReference type="RefSeq" id="WP_096352130.1">
    <property type="nucleotide sequence ID" value="NZ_AP014946.1"/>
</dbReference>
<accession>A0A0S3PQX1</accession>
<dbReference type="OrthoDB" id="9795306at2"/>
<dbReference type="KEGG" id="vgo:GJW-30_1_00877"/>
<dbReference type="EMBL" id="AP014946">
    <property type="protein sequence ID" value="BAT58353.1"/>
    <property type="molecule type" value="Genomic_DNA"/>
</dbReference>
<name>A0A0S3PQX1_9BRAD</name>
<dbReference type="PANTHER" id="PTHR33990">
    <property type="entry name" value="PROTEIN YJDN-RELATED"/>
    <property type="match status" value="1"/>
</dbReference>
<evidence type="ECO:0000259" key="1">
    <source>
        <dbReference type="Pfam" id="PF06983"/>
    </source>
</evidence>